<dbReference type="PANTHER" id="PTHR11188:SF17">
    <property type="entry name" value="FI21816P1"/>
    <property type="match status" value="1"/>
</dbReference>
<gene>
    <name evidence="3" type="ORF">ECRASSUSDP1_LOCUS9758</name>
</gene>
<reference evidence="3" key="1">
    <citation type="submission" date="2023-07" db="EMBL/GenBank/DDBJ databases">
        <authorList>
            <consortium name="AG Swart"/>
            <person name="Singh M."/>
            <person name="Singh A."/>
            <person name="Seah K."/>
            <person name="Emmerich C."/>
        </authorList>
    </citation>
    <scope>NUCLEOTIDE SEQUENCE</scope>
    <source>
        <strain evidence="3">DP1</strain>
    </source>
</reference>
<dbReference type="AlphaFoldDB" id="A0AAD1UK75"/>
<dbReference type="Gene3D" id="2.60.40.640">
    <property type="match status" value="2"/>
</dbReference>
<dbReference type="EMBL" id="CAMPGE010009599">
    <property type="protein sequence ID" value="CAI2368465.1"/>
    <property type="molecule type" value="Genomic_DNA"/>
</dbReference>
<evidence type="ECO:0000259" key="2">
    <source>
        <dbReference type="SMART" id="SM01017"/>
    </source>
</evidence>
<dbReference type="InterPro" id="IPR014756">
    <property type="entry name" value="Ig_E-set"/>
</dbReference>
<dbReference type="PANTHER" id="PTHR11188">
    <property type="entry name" value="ARRESTIN DOMAIN CONTAINING PROTEIN"/>
    <property type="match status" value="1"/>
</dbReference>
<dbReference type="GO" id="GO:0005737">
    <property type="term" value="C:cytoplasm"/>
    <property type="evidence" value="ECO:0007669"/>
    <property type="project" value="TreeGrafter"/>
</dbReference>
<comment type="caution">
    <text evidence="3">The sequence shown here is derived from an EMBL/GenBank/DDBJ whole genome shotgun (WGS) entry which is preliminary data.</text>
</comment>
<dbReference type="InterPro" id="IPR014752">
    <property type="entry name" value="Arrestin-like_C"/>
</dbReference>
<evidence type="ECO:0000313" key="4">
    <source>
        <dbReference type="Proteomes" id="UP001295684"/>
    </source>
</evidence>
<dbReference type="SUPFAM" id="SSF81296">
    <property type="entry name" value="E set domains"/>
    <property type="match status" value="2"/>
</dbReference>
<name>A0AAD1UK75_EUPCR</name>
<evidence type="ECO:0000256" key="1">
    <source>
        <dbReference type="SAM" id="MobiDB-lite"/>
    </source>
</evidence>
<dbReference type="InterPro" id="IPR011022">
    <property type="entry name" value="Arrestin_C-like"/>
</dbReference>
<sequence>MGNINNTPKFEHGDIYLQLDRPYCTSGKEMTGTIHLNLTQPFPGASLDIIIEGIERVYWRCNRTSRRHIEKNELIHQLFTIHTFRNGIVNPGQYSFPFNLVIPPNLSATCFRISSKLPDATILYSIKAKLEPNPEYKIKEMSFKSELLMRDPIYGIKENIQSELQETIPGCLCSCSSNPIKFSVQLEKDWYYSDETLVVKWSIDNSQSQKRVANVEVKLRQRFHLKDKADYRDNTEFIKYSELFEGIGAGQSTGEYSRHAEIDLSQISGFPEKEGIEDAKNNSGGQLQPLQPTTHSELIHIEYLLFVRPVFNSAFTHLPFCILEVKIRDREIDQYTMIQPPEGWNPVLINEVQLGVPVGGNERIEEDLNLIERDDESEEAPIHEPAPARSHDEEDEARIPLLLQNH</sequence>
<proteinExistence type="predicted"/>
<dbReference type="Proteomes" id="UP001295684">
    <property type="component" value="Unassembled WGS sequence"/>
</dbReference>
<protein>
    <recommendedName>
        <fullName evidence="2">Arrestin C-terminal-like domain-containing protein</fullName>
    </recommendedName>
</protein>
<dbReference type="InterPro" id="IPR050357">
    <property type="entry name" value="Arrestin_domain-protein"/>
</dbReference>
<evidence type="ECO:0000313" key="3">
    <source>
        <dbReference type="EMBL" id="CAI2368465.1"/>
    </source>
</evidence>
<dbReference type="Pfam" id="PF02752">
    <property type="entry name" value="Arrestin_C"/>
    <property type="match status" value="1"/>
</dbReference>
<organism evidence="3 4">
    <name type="scientific">Euplotes crassus</name>
    <dbReference type="NCBI Taxonomy" id="5936"/>
    <lineage>
        <taxon>Eukaryota</taxon>
        <taxon>Sar</taxon>
        <taxon>Alveolata</taxon>
        <taxon>Ciliophora</taxon>
        <taxon>Intramacronucleata</taxon>
        <taxon>Spirotrichea</taxon>
        <taxon>Hypotrichia</taxon>
        <taxon>Euplotida</taxon>
        <taxon>Euplotidae</taxon>
        <taxon>Moneuplotes</taxon>
    </lineage>
</organism>
<dbReference type="GO" id="GO:0015031">
    <property type="term" value="P:protein transport"/>
    <property type="evidence" value="ECO:0007669"/>
    <property type="project" value="TreeGrafter"/>
</dbReference>
<accession>A0AAD1UK75</accession>
<dbReference type="SMART" id="SM01017">
    <property type="entry name" value="Arrestin_C"/>
    <property type="match status" value="1"/>
</dbReference>
<keyword evidence="4" id="KW-1185">Reference proteome</keyword>
<feature type="domain" description="Arrestin C-terminal-like" evidence="2">
    <location>
        <begin position="176"/>
        <end position="327"/>
    </location>
</feature>
<feature type="region of interest" description="Disordered" evidence="1">
    <location>
        <begin position="372"/>
        <end position="406"/>
    </location>
</feature>